<dbReference type="Proteomes" id="UP000823611">
    <property type="component" value="Unassembled WGS sequence"/>
</dbReference>
<dbReference type="PANTHER" id="PTHR30469:SF33">
    <property type="entry name" value="SLR1207 PROTEIN"/>
    <property type="match status" value="1"/>
</dbReference>
<dbReference type="SUPFAM" id="SSF111369">
    <property type="entry name" value="HlyD-like secretion proteins"/>
    <property type="match status" value="2"/>
</dbReference>
<dbReference type="InterPro" id="IPR058637">
    <property type="entry name" value="YknX-like_C"/>
</dbReference>
<dbReference type="GO" id="GO:1990281">
    <property type="term" value="C:efflux pump complex"/>
    <property type="evidence" value="ECO:0007669"/>
    <property type="project" value="TreeGrafter"/>
</dbReference>
<gene>
    <name evidence="7" type="ORF">IAC55_01050</name>
</gene>
<dbReference type="Pfam" id="PF25954">
    <property type="entry name" value="Beta-barrel_RND_2"/>
    <property type="match status" value="1"/>
</dbReference>
<evidence type="ECO:0000313" key="8">
    <source>
        <dbReference type="Proteomes" id="UP000823611"/>
    </source>
</evidence>
<keyword evidence="2" id="KW-0175">Coiled coil</keyword>
<keyword evidence="3" id="KW-0732">Signal</keyword>
<evidence type="ECO:0000256" key="1">
    <source>
        <dbReference type="ARBA" id="ARBA00009477"/>
    </source>
</evidence>
<dbReference type="GO" id="GO:0015562">
    <property type="term" value="F:efflux transmembrane transporter activity"/>
    <property type="evidence" value="ECO:0007669"/>
    <property type="project" value="InterPro"/>
</dbReference>
<name>A0A9D9H2U3_9FIRM</name>
<dbReference type="PROSITE" id="PS51257">
    <property type="entry name" value="PROKAR_LIPOPROTEIN"/>
    <property type="match status" value="1"/>
</dbReference>
<dbReference type="InterPro" id="IPR006143">
    <property type="entry name" value="RND_pump_MFP"/>
</dbReference>
<dbReference type="Pfam" id="PF25989">
    <property type="entry name" value="YknX_C"/>
    <property type="match status" value="1"/>
</dbReference>
<dbReference type="NCBIfam" id="TIGR01730">
    <property type="entry name" value="RND_mfp"/>
    <property type="match status" value="1"/>
</dbReference>
<feature type="domain" description="YknX-like C-terminal permuted SH3-like" evidence="6">
    <location>
        <begin position="362"/>
        <end position="425"/>
    </location>
</feature>
<dbReference type="Gene3D" id="2.40.50.100">
    <property type="match status" value="1"/>
</dbReference>
<organism evidence="7 8">
    <name type="scientific">Candidatus Fimicola merdigallinarum</name>
    <dbReference type="NCBI Taxonomy" id="2840819"/>
    <lineage>
        <taxon>Bacteria</taxon>
        <taxon>Bacillati</taxon>
        <taxon>Bacillota</taxon>
        <taxon>Clostridia</taxon>
        <taxon>Lachnospirales</taxon>
        <taxon>Lachnospiraceae</taxon>
        <taxon>Lachnospiraceae incertae sedis</taxon>
        <taxon>Candidatus Fimicola</taxon>
    </lineage>
</organism>
<sequence length="432" mass="46140">MKKALITSLLVATLSLSFIGCSSKTDDSQVNTEPVKKGVSVEVLSATRNGIEDVYKFSGKVEPKETVSVVSTIPGKVAKVNYKVGDKVSKGSLLFTMDTTDIYNNINVLKASLVSVEAQIQSAQTGLDTVNGASMQTQIQSAKSALDAAELNYNNNKTTYENNEALFNAGIISKADFDRIELAFKNAELQYNQAQEQYNLISVQMPEENLRKAQDAYNLAVSSKASIEAQIKSAEKSLNDAKVTSPISGVVSACNVVEGTVASQSMAAFTIMDTSSFNVSVEVSEAIINSIVLGDVVNLTITALPDSVFQGVVKTISPAANPTGTYTVEVEIPNNDDTLKVGMFGEVSFVNQKSDSTFVVSRDSVITKDGETYVYVVENNKAKKVNVQTGIDNGQEIEITSGIVDGMDIVVKGQAYITDGTDVEVVSSEKGE</sequence>
<feature type="chain" id="PRO_5038450111" evidence="3">
    <location>
        <begin position="25"/>
        <end position="432"/>
    </location>
</feature>
<reference evidence="7" key="1">
    <citation type="submission" date="2020-10" db="EMBL/GenBank/DDBJ databases">
        <authorList>
            <person name="Gilroy R."/>
        </authorList>
    </citation>
    <scope>NUCLEOTIDE SEQUENCE</scope>
    <source>
        <strain evidence="7">F6-4510</strain>
    </source>
</reference>
<dbReference type="EMBL" id="JADIMX010000024">
    <property type="protein sequence ID" value="MBO8433894.1"/>
    <property type="molecule type" value="Genomic_DNA"/>
</dbReference>
<proteinExistence type="inferred from homology"/>
<evidence type="ECO:0000256" key="3">
    <source>
        <dbReference type="SAM" id="SignalP"/>
    </source>
</evidence>
<dbReference type="AlphaFoldDB" id="A0A9D9H2U3"/>
<dbReference type="PANTHER" id="PTHR30469">
    <property type="entry name" value="MULTIDRUG RESISTANCE PROTEIN MDTA"/>
    <property type="match status" value="1"/>
</dbReference>
<comment type="caution">
    <text evidence="7">The sequence shown here is derived from an EMBL/GenBank/DDBJ whole genome shotgun (WGS) entry which is preliminary data.</text>
</comment>
<evidence type="ECO:0000259" key="4">
    <source>
        <dbReference type="Pfam" id="PF25954"/>
    </source>
</evidence>
<comment type="similarity">
    <text evidence="1">Belongs to the membrane fusion protein (MFP) (TC 8.A.1) family.</text>
</comment>
<dbReference type="Gene3D" id="1.10.287.470">
    <property type="entry name" value="Helix hairpin bin"/>
    <property type="match status" value="2"/>
</dbReference>
<feature type="coiled-coil region" evidence="2">
    <location>
        <begin position="177"/>
        <end position="244"/>
    </location>
</feature>
<evidence type="ECO:0000259" key="6">
    <source>
        <dbReference type="Pfam" id="PF25989"/>
    </source>
</evidence>
<dbReference type="InterPro" id="IPR058647">
    <property type="entry name" value="BSH_CzcB-like"/>
</dbReference>
<evidence type="ECO:0000256" key="2">
    <source>
        <dbReference type="SAM" id="Coils"/>
    </source>
</evidence>
<feature type="domain" description="CzcB-like barrel-sandwich hybrid" evidence="5">
    <location>
        <begin position="66"/>
        <end position="273"/>
    </location>
</feature>
<dbReference type="Gene3D" id="2.40.30.170">
    <property type="match status" value="1"/>
</dbReference>
<protein>
    <submittedName>
        <fullName evidence="7">Efflux RND transporter periplasmic adaptor subunit</fullName>
    </submittedName>
</protein>
<dbReference type="Pfam" id="PF25973">
    <property type="entry name" value="BSH_CzcB"/>
    <property type="match status" value="1"/>
</dbReference>
<feature type="domain" description="CusB-like beta-barrel" evidence="4">
    <location>
        <begin position="279"/>
        <end position="352"/>
    </location>
</feature>
<dbReference type="Gene3D" id="2.40.420.20">
    <property type="match status" value="1"/>
</dbReference>
<dbReference type="SUPFAM" id="SSF56954">
    <property type="entry name" value="Outer membrane efflux proteins (OEP)"/>
    <property type="match status" value="1"/>
</dbReference>
<feature type="signal peptide" evidence="3">
    <location>
        <begin position="1"/>
        <end position="24"/>
    </location>
</feature>
<evidence type="ECO:0000259" key="5">
    <source>
        <dbReference type="Pfam" id="PF25973"/>
    </source>
</evidence>
<dbReference type="InterPro" id="IPR058792">
    <property type="entry name" value="Beta-barrel_RND_2"/>
</dbReference>
<accession>A0A9D9H2U3</accession>
<reference evidence="7" key="2">
    <citation type="journal article" date="2021" name="PeerJ">
        <title>Extensive microbial diversity within the chicken gut microbiome revealed by metagenomics and culture.</title>
        <authorList>
            <person name="Gilroy R."/>
            <person name="Ravi A."/>
            <person name="Getino M."/>
            <person name="Pursley I."/>
            <person name="Horton D.L."/>
            <person name="Alikhan N.F."/>
            <person name="Baker D."/>
            <person name="Gharbi K."/>
            <person name="Hall N."/>
            <person name="Watson M."/>
            <person name="Adriaenssens E.M."/>
            <person name="Foster-Nyarko E."/>
            <person name="Jarju S."/>
            <person name="Secka A."/>
            <person name="Antonio M."/>
            <person name="Oren A."/>
            <person name="Chaudhuri R.R."/>
            <person name="La Ragione R."/>
            <person name="Hildebrand F."/>
            <person name="Pallen M.J."/>
        </authorList>
    </citation>
    <scope>NUCLEOTIDE SEQUENCE</scope>
    <source>
        <strain evidence="7">F6-4510</strain>
    </source>
</reference>
<evidence type="ECO:0000313" key="7">
    <source>
        <dbReference type="EMBL" id="MBO8433894.1"/>
    </source>
</evidence>